<evidence type="ECO:0000256" key="4">
    <source>
        <dbReference type="ARBA" id="ARBA00022679"/>
    </source>
</evidence>
<reference evidence="8 9" key="1">
    <citation type="submission" date="2017-11" db="EMBL/GenBank/DDBJ databases">
        <title>Genome sequencing of Prevotella intermedia KCOM 2698.</title>
        <authorList>
            <person name="Kook J.-K."/>
            <person name="Park S.-N."/>
            <person name="Lim Y.K."/>
        </authorList>
    </citation>
    <scope>NUCLEOTIDE SEQUENCE [LARGE SCALE GENOMIC DNA]</scope>
    <source>
        <strain evidence="8 9">KCOM 2698</strain>
    </source>
</reference>
<comment type="similarity">
    <text evidence="1">Belongs to the N(4)/N(6)-methyltransferase family.</text>
</comment>
<comment type="catalytic activity">
    <reaction evidence="6">
        <text>a 2'-deoxyadenosine in DNA + S-adenosyl-L-methionine = an N(6)-methyl-2'-deoxyadenosine in DNA + S-adenosyl-L-homocysteine + H(+)</text>
        <dbReference type="Rhea" id="RHEA:15197"/>
        <dbReference type="Rhea" id="RHEA-COMP:12418"/>
        <dbReference type="Rhea" id="RHEA-COMP:12419"/>
        <dbReference type="ChEBI" id="CHEBI:15378"/>
        <dbReference type="ChEBI" id="CHEBI:57856"/>
        <dbReference type="ChEBI" id="CHEBI:59789"/>
        <dbReference type="ChEBI" id="CHEBI:90615"/>
        <dbReference type="ChEBI" id="CHEBI:90616"/>
        <dbReference type="EC" id="2.1.1.72"/>
    </reaction>
</comment>
<dbReference type="Pfam" id="PF01555">
    <property type="entry name" value="N6_N4_Mtase"/>
    <property type="match status" value="1"/>
</dbReference>
<dbReference type="Gene3D" id="3.40.50.150">
    <property type="entry name" value="Vaccinia Virus protein VP39"/>
    <property type="match status" value="1"/>
</dbReference>
<protein>
    <recommendedName>
        <fullName evidence="2">site-specific DNA-methyltransferase (adenine-specific)</fullName>
        <ecNumber evidence="2">2.1.1.72</ecNumber>
    </recommendedName>
</protein>
<evidence type="ECO:0000256" key="3">
    <source>
        <dbReference type="ARBA" id="ARBA00022603"/>
    </source>
</evidence>
<evidence type="ECO:0000259" key="7">
    <source>
        <dbReference type="Pfam" id="PF01555"/>
    </source>
</evidence>
<dbReference type="PROSITE" id="PS00092">
    <property type="entry name" value="N6_MTASE"/>
    <property type="match status" value="1"/>
</dbReference>
<dbReference type="InterPro" id="IPR002052">
    <property type="entry name" value="DNA_methylase_N6_adenine_CS"/>
</dbReference>
<gene>
    <name evidence="8" type="ORF">CTM53_07160</name>
</gene>
<dbReference type="InterPro" id="IPR029063">
    <property type="entry name" value="SAM-dependent_MTases_sf"/>
</dbReference>
<evidence type="ECO:0000256" key="6">
    <source>
        <dbReference type="ARBA" id="ARBA00047942"/>
    </source>
</evidence>
<dbReference type="GO" id="GO:0009007">
    <property type="term" value="F:site-specific DNA-methyltransferase (adenine-specific) activity"/>
    <property type="evidence" value="ECO:0007669"/>
    <property type="project" value="UniProtKB-EC"/>
</dbReference>
<name>A0AAJ3VFD5_PREIN</name>
<evidence type="ECO:0000256" key="2">
    <source>
        <dbReference type="ARBA" id="ARBA00011900"/>
    </source>
</evidence>
<evidence type="ECO:0000256" key="5">
    <source>
        <dbReference type="ARBA" id="ARBA00022691"/>
    </source>
</evidence>
<comment type="caution">
    <text evidence="8">The sequence shown here is derived from an EMBL/GenBank/DDBJ whole genome shotgun (WGS) entry which is preliminary data.</text>
</comment>
<evidence type="ECO:0000256" key="1">
    <source>
        <dbReference type="ARBA" id="ARBA00006594"/>
    </source>
</evidence>
<dbReference type="GO" id="GO:0008170">
    <property type="term" value="F:N-methyltransferase activity"/>
    <property type="evidence" value="ECO:0007669"/>
    <property type="project" value="InterPro"/>
</dbReference>
<keyword evidence="5" id="KW-0949">S-adenosyl-L-methionine</keyword>
<dbReference type="EMBL" id="PENF01000001">
    <property type="protein sequence ID" value="PJI20608.1"/>
    <property type="molecule type" value="Genomic_DNA"/>
</dbReference>
<organism evidence="8 9">
    <name type="scientific">Prevotella intermedia</name>
    <dbReference type="NCBI Taxonomy" id="28131"/>
    <lineage>
        <taxon>Bacteria</taxon>
        <taxon>Pseudomonadati</taxon>
        <taxon>Bacteroidota</taxon>
        <taxon>Bacteroidia</taxon>
        <taxon>Bacteroidales</taxon>
        <taxon>Prevotellaceae</taxon>
        <taxon>Prevotella</taxon>
    </lineage>
</organism>
<dbReference type="GO" id="GO:0032259">
    <property type="term" value="P:methylation"/>
    <property type="evidence" value="ECO:0007669"/>
    <property type="project" value="UniProtKB-KW"/>
</dbReference>
<dbReference type="InterPro" id="IPR002941">
    <property type="entry name" value="DNA_methylase_N4/N6"/>
</dbReference>
<accession>A0AAJ3VFD5</accession>
<feature type="domain" description="DNA methylase N-4/N-6" evidence="7">
    <location>
        <begin position="84"/>
        <end position="359"/>
    </location>
</feature>
<dbReference type="REBASE" id="304483">
    <property type="entry name" value="M.Pin2698ORF7160P"/>
</dbReference>
<proteinExistence type="inferred from homology"/>
<dbReference type="InterPro" id="IPR002295">
    <property type="entry name" value="N4/N6-MTase_EcoPI_Mod-like"/>
</dbReference>
<dbReference type="EC" id="2.1.1.72" evidence="2"/>
<evidence type="ECO:0000313" key="8">
    <source>
        <dbReference type="EMBL" id="PJI20608.1"/>
    </source>
</evidence>
<keyword evidence="3" id="KW-0489">Methyltransferase</keyword>
<dbReference type="RefSeq" id="WP_099983612.1">
    <property type="nucleotide sequence ID" value="NZ_CP024697.1"/>
</dbReference>
<dbReference type="GO" id="GO:0003677">
    <property type="term" value="F:DNA binding"/>
    <property type="evidence" value="ECO:0007669"/>
    <property type="project" value="InterPro"/>
</dbReference>
<dbReference type="PRINTS" id="PR00506">
    <property type="entry name" value="D21N6MTFRASE"/>
</dbReference>
<keyword evidence="4" id="KW-0808">Transferase</keyword>
<dbReference type="AlphaFoldDB" id="A0AAJ3VFD5"/>
<evidence type="ECO:0000313" key="9">
    <source>
        <dbReference type="Proteomes" id="UP000229102"/>
    </source>
</evidence>
<dbReference type="Proteomes" id="UP000229102">
    <property type="component" value="Unassembled WGS sequence"/>
</dbReference>
<sequence length="637" mass="73838">MAIKYISYDPNVLEGQAILDNFVRTQRILRYRDNGKVFERIQRGMPLYEVESQEVVGKNPNHNLVLRGECLSACAYLKEKGVKVDLVYIDPPFASGADYAKKVYIRRNPKVAEAIKQADTELDSEELRNFEEKMYGDVWDKERYLNWMYENLVAIKAVMSDTASIYVHLDWHIGHYVKILMDEIFGEDKFRNEIIWCYKERESSKNYYNRKHDSIYFYTKSEDYIFNYKAIWEEYSSVTLRKFKYKDENGEAYRLRYKDGRNDPVEESNDTYRQYLKDAEGTLPRDWFELGIVNQAATERVDYATQKPEALLERFIKASSNEGMLVADFFGGSGVTATVASKLGRNFIHCDIGINSIETTRDRLRKAGAEFEVMEVKDGVSLYRNPVQTMDKLKSLIPGLRNEDALDKFWEGSIHDTKDGMLPVYLPNLMDSSTRLLDTALMNRILKEAMPDLPDGTKKVIVYYIDITDVKEIKQFIKEQNDTLIEVELRDLKNVLDNVVVEDDAEFDVKEVQPEGEAFKVWQVSINRFFSDRVNKKIEEYNLKGQQQALKSGKAFQPITLSEEGLETIEFLSLDCTSADASSPWRSDSEILIDRLGYVRKNGVDTKTFWNGTITSDNKPLRLKIRNICGDETVYNL</sequence>
<dbReference type="SUPFAM" id="SSF53335">
    <property type="entry name" value="S-adenosyl-L-methionine-dependent methyltransferases"/>
    <property type="match status" value="1"/>
</dbReference>